<reference evidence="1 2" key="1">
    <citation type="submission" date="2016-09" db="EMBL/GenBank/DDBJ databases">
        <authorList>
            <person name="Capua I."/>
            <person name="De Benedictis P."/>
            <person name="Joannis T."/>
            <person name="Lombin L.H."/>
            <person name="Cattoli G."/>
        </authorList>
    </citation>
    <scope>NUCLEOTIDE SEQUENCE [LARGE SCALE GENOMIC DNA]</scope>
    <source>
        <strain evidence="1 2">A7P-90m</strain>
    </source>
</reference>
<name>A0A1G6HBN4_9BACT</name>
<dbReference type="AlphaFoldDB" id="A0A1G6HBN4"/>
<accession>A0A1G6HBN4</accession>
<dbReference type="Pfam" id="PF14123">
    <property type="entry name" value="DUF4290"/>
    <property type="match status" value="1"/>
</dbReference>
<organism evidence="1 2">
    <name type="scientific">Williamwhitmania taraxaci</name>
    <dbReference type="NCBI Taxonomy" id="1640674"/>
    <lineage>
        <taxon>Bacteria</taxon>
        <taxon>Pseudomonadati</taxon>
        <taxon>Bacteroidota</taxon>
        <taxon>Bacteroidia</taxon>
        <taxon>Bacteroidales</taxon>
        <taxon>Williamwhitmaniaceae</taxon>
        <taxon>Williamwhitmania</taxon>
    </lineage>
</organism>
<gene>
    <name evidence="1" type="ORF">SAMN05216323_100916</name>
</gene>
<dbReference type="InterPro" id="IPR025632">
    <property type="entry name" value="DUF4290"/>
</dbReference>
<keyword evidence="2" id="KW-1185">Reference proteome</keyword>
<dbReference type="Proteomes" id="UP000199452">
    <property type="component" value="Unassembled WGS sequence"/>
</dbReference>
<protein>
    <recommendedName>
        <fullName evidence="3">DUF4290 domain-containing protein</fullName>
    </recommendedName>
</protein>
<dbReference type="EMBL" id="FMYP01000009">
    <property type="protein sequence ID" value="SDB91554.1"/>
    <property type="molecule type" value="Genomic_DNA"/>
</dbReference>
<evidence type="ECO:0000313" key="1">
    <source>
        <dbReference type="EMBL" id="SDB91554.1"/>
    </source>
</evidence>
<sequence length="227" mass="26633">MFIPFNELILCLLKLPLNGVFIRQFIMMDYNTQRSKLPLPEYGRNVQQMVDYALTVEDREERNTVVKTIISVMGTLNPHLRDQPDFKHKLWDHLAVMSDFKLVVDSPYPDPSREKLSEKPRPVPYAPIRLKHKHYGRVIQSMVTAAMKLEDGEEKDFLVYAIANQMKKSYLTWNKESVTDDIILRDLGEFSEGMLKLSPEYKLQERFEIQSTSAPKKRIPQHHSRKK</sequence>
<proteinExistence type="predicted"/>
<dbReference type="STRING" id="1640674.SAMN05216323_100916"/>
<evidence type="ECO:0008006" key="3">
    <source>
        <dbReference type="Google" id="ProtNLM"/>
    </source>
</evidence>
<evidence type="ECO:0000313" key="2">
    <source>
        <dbReference type="Proteomes" id="UP000199452"/>
    </source>
</evidence>